<dbReference type="Proteomes" id="UP001164746">
    <property type="component" value="Chromosome 5"/>
</dbReference>
<protein>
    <submittedName>
        <fullName evidence="1">Uncharacterized protein</fullName>
    </submittedName>
</protein>
<name>A0ABY7E402_MYAAR</name>
<evidence type="ECO:0000313" key="2">
    <source>
        <dbReference type="Proteomes" id="UP001164746"/>
    </source>
</evidence>
<reference evidence="1" key="1">
    <citation type="submission" date="2022-11" db="EMBL/GenBank/DDBJ databases">
        <title>Centuries of genome instability and evolution in soft-shell clam transmissible cancer (bioRxiv).</title>
        <authorList>
            <person name="Hart S.F.M."/>
            <person name="Yonemitsu M.A."/>
            <person name="Giersch R.M."/>
            <person name="Beal B.F."/>
            <person name="Arriagada G."/>
            <person name="Davis B.W."/>
            <person name="Ostrander E.A."/>
            <person name="Goff S.P."/>
            <person name="Metzger M.J."/>
        </authorList>
    </citation>
    <scope>NUCLEOTIDE SEQUENCE</scope>
    <source>
        <strain evidence="1">MELC-2E11</strain>
        <tissue evidence="1">Siphon/mantle</tissue>
    </source>
</reference>
<gene>
    <name evidence="1" type="ORF">MAR_020097</name>
</gene>
<evidence type="ECO:0000313" key="1">
    <source>
        <dbReference type="EMBL" id="WAR04728.1"/>
    </source>
</evidence>
<sequence length="134" mass="15410">MSHAGIEVVGSRNVRHRGIEPAKSEYNLPVVLVKKKDLTKSDLFDRNRQTGLTAHSTKCFMCNGKVGFTGHHVEKGGLGMEQDKLYKICITNIKVDPQKKTWDDSDLTSPNNYKLTAFVNWMEYFKYEHTRYIL</sequence>
<proteinExistence type="predicted"/>
<dbReference type="EMBL" id="CP111016">
    <property type="protein sequence ID" value="WAR04728.1"/>
    <property type="molecule type" value="Genomic_DNA"/>
</dbReference>
<accession>A0ABY7E402</accession>
<keyword evidence="2" id="KW-1185">Reference proteome</keyword>
<organism evidence="1 2">
    <name type="scientific">Mya arenaria</name>
    <name type="common">Soft-shell clam</name>
    <dbReference type="NCBI Taxonomy" id="6604"/>
    <lineage>
        <taxon>Eukaryota</taxon>
        <taxon>Metazoa</taxon>
        <taxon>Spiralia</taxon>
        <taxon>Lophotrochozoa</taxon>
        <taxon>Mollusca</taxon>
        <taxon>Bivalvia</taxon>
        <taxon>Autobranchia</taxon>
        <taxon>Heteroconchia</taxon>
        <taxon>Euheterodonta</taxon>
        <taxon>Imparidentia</taxon>
        <taxon>Neoheterodontei</taxon>
        <taxon>Myida</taxon>
        <taxon>Myoidea</taxon>
        <taxon>Myidae</taxon>
        <taxon>Mya</taxon>
    </lineage>
</organism>